<dbReference type="RefSeq" id="WP_308347487.1">
    <property type="nucleotide sequence ID" value="NZ_CP129971.1"/>
</dbReference>
<reference evidence="1 2" key="1">
    <citation type="submission" date="2023-08" db="EMBL/GenBank/DDBJ databases">
        <title>Comparative genomics and taxonomic characterization of three novel marine species of genus Marivirga.</title>
        <authorList>
            <person name="Muhammad N."/>
            <person name="Kim S.-G."/>
        </authorList>
    </citation>
    <scope>NUCLEOTIDE SEQUENCE [LARGE SCALE GENOMIC DNA]</scope>
    <source>
        <strain evidence="1 2">BDSF4-3</strain>
    </source>
</reference>
<dbReference type="PANTHER" id="PTHR42866">
    <property type="entry name" value="3-DEOXY-MANNO-OCTULOSONATE CYTIDYLYLTRANSFERASE"/>
    <property type="match status" value="1"/>
</dbReference>
<accession>A0AA49GAC5</accession>
<sequence length="251" mass="28759">MPNIQIIIQARLSSTRMPQKVLKPFYGSQSILDIQLKVIKQDSKFPLIIATTDQPADDKIEEFANLHQVELFRGSEEDVLSRFIQSSDTNFIVRICSDNPFMQLGSINEFLKSMKSDTDYISFADVHGTPAIRTHWGLYPEIVSRKALVQAHKETENSENGAFYREHVTNYIYGNPDKFNVKLLPAPEIIKNRKDLRFTIDTPEDFENMQKLYKIIQINGGDFSLENLVRTADEHKEIKAVMGEGIAKFSK</sequence>
<gene>
    <name evidence="1" type="ORF">QYS49_22720</name>
</gene>
<dbReference type="Pfam" id="PF02348">
    <property type="entry name" value="CTP_transf_3"/>
    <property type="match status" value="1"/>
</dbReference>
<dbReference type="KEGG" id="msaa:QYS49_22720"/>
<dbReference type="InterPro" id="IPR003329">
    <property type="entry name" value="Cytidylyl_trans"/>
</dbReference>
<dbReference type="PANTHER" id="PTHR42866:SF1">
    <property type="entry name" value="SPORE COAT POLYSACCHARIDE BIOSYNTHESIS PROTEIN SPSF"/>
    <property type="match status" value="1"/>
</dbReference>
<name>A0AA49GAC5_9BACT</name>
<organism evidence="1 2">
    <name type="scientific">Marivirga salinarum</name>
    <dbReference type="NCBI Taxonomy" id="3059078"/>
    <lineage>
        <taxon>Bacteria</taxon>
        <taxon>Pseudomonadati</taxon>
        <taxon>Bacteroidota</taxon>
        <taxon>Cytophagia</taxon>
        <taxon>Cytophagales</taxon>
        <taxon>Marivirgaceae</taxon>
        <taxon>Marivirga</taxon>
    </lineage>
</organism>
<dbReference type="SUPFAM" id="SSF53448">
    <property type="entry name" value="Nucleotide-diphospho-sugar transferases"/>
    <property type="match status" value="1"/>
</dbReference>
<keyword evidence="2" id="KW-1185">Reference proteome</keyword>
<evidence type="ECO:0008006" key="3">
    <source>
        <dbReference type="Google" id="ProtNLM"/>
    </source>
</evidence>
<dbReference type="InterPro" id="IPR029044">
    <property type="entry name" value="Nucleotide-diphossugar_trans"/>
</dbReference>
<evidence type="ECO:0000313" key="2">
    <source>
        <dbReference type="Proteomes" id="UP001230496"/>
    </source>
</evidence>
<dbReference type="AlphaFoldDB" id="A0AA49GAC5"/>
<protein>
    <recommendedName>
        <fullName evidence="3">Glycosyl transferase family 2</fullName>
    </recommendedName>
</protein>
<dbReference type="EMBL" id="CP129971">
    <property type="protein sequence ID" value="WKK74520.2"/>
    <property type="molecule type" value="Genomic_DNA"/>
</dbReference>
<dbReference type="Proteomes" id="UP001230496">
    <property type="component" value="Chromosome"/>
</dbReference>
<dbReference type="GO" id="GO:0005829">
    <property type="term" value="C:cytosol"/>
    <property type="evidence" value="ECO:0007669"/>
    <property type="project" value="TreeGrafter"/>
</dbReference>
<proteinExistence type="predicted"/>
<dbReference type="Gene3D" id="3.90.550.10">
    <property type="entry name" value="Spore Coat Polysaccharide Biosynthesis Protein SpsA, Chain A"/>
    <property type="match status" value="1"/>
</dbReference>
<evidence type="ECO:0000313" key="1">
    <source>
        <dbReference type="EMBL" id="WKK74520.2"/>
    </source>
</evidence>